<keyword evidence="11" id="KW-0238">DNA-binding</keyword>
<dbReference type="SMART" id="SM00490">
    <property type="entry name" value="HELICc"/>
    <property type="match status" value="1"/>
</dbReference>
<dbReference type="InterPro" id="IPR006293">
    <property type="entry name" value="DNA_helicase_ATP-dep_RecQ_bac"/>
</dbReference>
<keyword evidence="9" id="KW-0862">Zinc</keyword>
<evidence type="ECO:0000256" key="15">
    <source>
        <dbReference type="ARBA" id="ARBA00034617"/>
    </source>
</evidence>
<dbReference type="PROSITE" id="PS50967">
    <property type="entry name" value="HRDC"/>
    <property type="match status" value="1"/>
</dbReference>
<dbReference type="GO" id="GO:0016787">
    <property type="term" value="F:hydrolase activity"/>
    <property type="evidence" value="ECO:0007669"/>
    <property type="project" value="UniProtKB-KW"/>
</dbReference>
<dbReference type="SMART" id="SM00341">
    <property type="entry name" value="HRDC"/>
    <property type="match status" value="1"/>
</dbReference>
<keyword evidence="14" id="KW-0413">Isomerase</keyword>
<comment type="similarity">
    <text evidence="3">Belongs to the helicase family. RecQ subfamily.</text>
</comment>
<keyword evidence="4" id="KW-0479">Metal-binding</keyword>
<evidence type="ECO:0000259" key="18">
    <source>
        <dbReference type="PROSITE" id="PS51192"/>
    </source>
</evidence>
<evidence type="ECO:0000256" key="16">
    <source>
        <dbReference type="ARBA" id="ARBA00034808"/>
    </source>
</evidence>
<dbReference type="InterPro" id="IPR036388">
    <property type="entry name" value="WH-like_DNA-bd_sf"/>
</dbReference>
<dbReference type="CDD" id="cd18794">
    <property type="entry name" value="SF2_C_RecQ"/>
    <property type="match status" value="1"/>
</dbReference>
<evidence type="ECO:0000256" key="4">
    <source>
        <dbReference type="ARBA" id="ARBA00022723"/>
    </source>
</evidence>
<dbReference type="SMART" id="SM00956">
    <property type="entry name" value="RQC"/>
    <property type="match status" value="1"/>
</dbReference>
<protein>
    <recommendedName>
        <fullName evidence="16">DNA 3'-5' helicase</fullName>
        <ecNumber evidence="16">5.6.2.4</ecNumber>
    </recommendedName>
</protein>
<dbReference type="GO" id="GO:0043138">
    <property type="term" value="F:3'-5' DNA helicase activity"/>
    <property type="evidence" value="ECO:0007669"/>
    <property type="project" value="UniProtKB-EC"/>
</dbReference>
<dbReference type="SMART" id="SM00487">
    <property type="entry name" value="DEXDc"/>
    <property type="match status" value="1"/>
</dbReference>
<evidence type="ECO:0000256" key="3">
    <source>
        <dbReference type="ARBA" id="ARBA00005446"/>
    </source>
</evidence>
<dbReference type="GO" id="GO:0043590">
    <property type="term" value="C:bacterial nucleoid"/>
    <property type="evidence" value="ECO:0007669"/>
    <property type="project" value="TreeGrafter"/>
</dbReference>
<keyword evidence="13" id="KW-0234">DNA repair</keyword>
<dbReference type="Gene3D" id="1.10.150.80">
    <property type="entry name" value="HRDC domain"/>
    <property type="match status" value="1"/>
</dbReference>
<dbReference type="InterPro" id="IPR018982">
    <property type="entry name" value="RQC_domain"/>
</dbReference>
<dbReference type="NCBIfam" id="TIGR00614">
    <property type="entry name" value="recQ_fam"/>
    <property type="match status" value="1"/>
</dbReference>
<keyword evidence="6" id="KW-0227">DNA damage</keyword>
<dbReference type="Gene3D" id="3.40.50.300">
    <property type="entry name" value="P-loop containing nucleotide triphosphate hydrolases"/>
    <property type="match status" value="2"/>
</dbReference>
<dbReference type="GO" id="GO:0009378">
    <property type="term" value="F:four-way junction helicase activity"/>
    <property type="evidence" value="ECO:0007669"/>
    <property type="project" value="TreeGrafter"/>
</dbReference>
<dbReference type="Pfam" id="PF09382">
    <property type="entry name" value="RQC"/>
    <property type="match status" value="1"/>
</dbReference>
<evidence type="ECO:0000256" key="12">
    <source>
        <dbReference type="ARBA" id="ARBA00023172"/>
    </source>
</evidence>
<proteinExistence type="inferred from homology"/>
<dbReference type="AlphaFoldDB" id="A0A1W1DZP5"/>
<dbReference type="InterPro" id="IPR004589">
    <property type="entry name" value="DNA_helicase_ATP-dep_RecQ"/>
</dbReference>
<dbReference type="EC" id="5.6.2.4" evidence="16"/>
<dbReference type="CDD" id="cd17920">
    <property type="entry name" value="DEXHc_RecQ"/>
    <property type="match status" value="1"/>
</dbReference>
<dbReference type="InterPro" id="IPR032284">
    <property type="entry name" value="RecQ_Zn-bd"/>
</dbReference>
<evidence type="ECO:0000259" key="17">
    <source>
        <dbReference type="PROSITE" id="PS50967"/>
    </source>
</evidence>
<dbReference type="FunFam" id="3.40.50.300:FF:001389">
    <property type="entry name" value="ATP-dependent DNA helicase RecQ"/>
    <property type="match status" value="1"/>
</dbReference>
<evidence type="ECO:0000256" key="1">
    <source>
        <dbReference type="ARBA" id="ARBA00001946"/>
    </source>
</evidence>
<comment type="catalytic activity">
    <reaction evidence="15">
        <text>Couples ATP hydrolysis with the unwinding of duplex DNA by translocating in the 3'-5' direction.</text>
        <dbReference type="EC" id="5.6.2.4"/>
    </reaction>
</comment>
<evidence type="ECO:0000256" key="10">
    <source>
        <dbReference type="ARBA" id="ARBA00022840"/>
    </source>
</evidence>
<evidence type="ECO:0000256" key="2">
    <source>
        <dbReference type="ARBA" id="ARBA00001947"/>
    </source>
</evidence>
<reference evidence="20" key="1">
    <citation type="submission" date="2016-10" db="EMBL/GenBank/DDBJ databases">
        <authorList>
            <person name="de Groot N.N."/>
        </authorList>
    </citation>
    <scope>NUCLEOTIDE SEQUENCE</scope>
</reference>
<evidence type="ECO:0000259" key="19">
    <source>
        <dbReference type="PROSITE" id="PS51194"/>
    </source>
</evidence>
<dbReference type="GO" id="GO:0006310">
    <property type="term" value="P:DNA recombination"/>
    <property type="evidence" value="ECO:0007669"/>
    <property type="project" value="UniProtKB-KW"/>
</dbReference>
<dbReference type="GO" id="GO:0005524">
    <property type="term" value="F:ATP binding"/>
    <property type="evidence" value="ECO:0007669"/>
    <property type="project" value="UniProtKB-KW"/>
</dbReference>
<dbReference type="SUPFAM" id="SSF46785">
    <property type="entry name" value="Winged helix' DNA-binding domain"/>
    <property type="match status" value="1"/>
</dbReference>
<dbReference type="EMBL" id="FPHY01000161">
    <property type="protein sequence ID" value="SFV87183.1"/>
    <property type="molecule type" value="Genomic_DNA"/>
</dbReference>
<dbReference type="InterPro" id="IPR001650">
    <property type="entry name" value="Helicase_C-like"/>
</dbReference>
<organism evidence="20">
    <name type="scientific">hydrothermal vent metagenome</name>
    <dbReference type="NCBI Taxonomy" id="652676"/>
    <lineage>
        <taxon>unclassified sequences</taxon>
        <taxon>metagenomes</taxon>
        <taxon>ecological metagenomes</taxon>
    </lineage>
</organism>
<dbReference type="PANTHER" id="PTHR13710:SF105">
    <property type="entry name" value="ATP-DEPENDENT DNA HELICASE Q1"/>
    <property type="match status" value="1"/>
</dbReference>
<dbReference type="InterPro" id="IPR010997">
    <property type="entry name" value="HRDC-like_sf"/>
</dbReference>
<dbReference type="Pfam" id="PF14493">
    <property type="entry name" value="HTH_40"/>
    <property type="match status" value="1"/>
</dbReference>
<evidence type="ECO:0000256" key="8">
    <source>
        <dbReference type="ARBA" id="ARBA00022806"/>
    </source>
</evidence>
<dbReference type="GO" id="GO:0030894">
    <property type="term" value="C:replisome"/>
    <property type="evidence" value="ECO:0007669"/>
    <property type="project" value="TreeGrafter"/>
</dbReference>
<comment type="cofactor">
    <cofactor evidence="1">
        <name>Mg(2+)</name>
        <dbReference type="ChEBI" id="CHEBI:18420"/>
    </cofactor>
</comment>
<dbReference type="SUPFAM" id="SSF47819">
    <property type="entry name" value="HRDC-like"/>
    <property type="match status" value="1"/>
</dbReference>
<dbReference type="InterPro" id="IPR029491">
    <property type="entry name" value="Helicase_HTH"/>
</dbReference>
<dbReference type="NCBIfam" id="TIGR01389">
    <property type="entry name" value="recQ"/>
    <property type="match status" value="1"/>
</dbReference>
<evidence type="ECO:0000256" key="6">
    <source>
        <dbReference type="ARBA" id="ARBA00022763"/>
    </source>
</evidence>
<dbReference type="Pfam" id="PF00271">
    <property type="entry name" value="Helicase_C"/>
    <property type="match status" value="1"/>
</dbReference>
<dbReference type="PANTHER" id="PTHR13710">
    <property type="entry name" value="DNA HELICASE RECQ FAMILY MEMBER"/>
    <property type="match status" value="1"/>
</dbReference>
<evidence type="ECO:0000256" key="9">
    <source>
        <dbReference type="ARBA" id="ARBA00022833"/>
    </source>
</evidence>
<keyword evidence="5" id="KW-0547">Nucleotide-binding</keyword>
<keyword evidence="10" id="KW-0067">ATP-binding</keyword>
<dbReference type="Pfam" id="PF00570">
    <property type="entry name" value="HRDC"/>
    <property type="match status" value="1"/>
</dbReference>
<dbReference type="SUPFAM" id="SSF52540">
    <property type="entry name" value="P-loop containing nucleoside triphosphate hydrolases"/>
    <property type="match status" value="1"/>
</dbReference>
<dbReference type="PROSITE" id="PS51194">
    <property type="entry name" value="HELICASE_CTER"/>
    <property type="match status" value="1"/>
</dbReference>
<name>A0A1W1DZP5_9ZZZZ</name>
<dbReference type="InterPro" id="IPR036390">
    <property type="entry name" value="WH_DNA-bd_sf"/>
</dbReference>
<dbReference type="InterPro" id="IPR014001">
    <property type="entry name" value="Helicase_ATP-bd"/>
</dbReference>
<dbReference type="GO" id="GO:0046872">
    <property type="term" value="F:metal ion binding"/>
    <property type="evidence" value="ECO:0007669"/>
    <property type="project" value="UniProtKB-KW"/>
</dbReference>
<feature type="domain" description="HRDC" evidence="17">
    <location>
        <begin position="524"/>
        <end position="604"/>
    </location>
</feature>
<dbReference type="GO" id="GO:0006281">
    <property type="term" value="P:DNA repair"/>
    <property type="evidence" value="ECO:0007669"/>
    <property type="project" value="UniProtKB-KW"/>
</dbReference>
<evidence type="ECO:0000256" key="11">
    <source>
        <dbReference type="ARBA" id="ARBA00023125"/>
    </source>
</evidence>
<accession>A0A1W1DZP5</accession>
<keyword evidence="7" id="KW-0378">Hydrolase</keyword>
<dbReference type="GO" id="GO:0009432">
    <property type="term" value="P:SOS response"/>
    <property type="evidence" value="ECO:0007669"/>
    <property type="project" value="InterPro"/>
</dbReference>
<evidence type="ECO:0000256" key="13">
    <source>
        <dbReference type="ARBA" id="ARBA00023204"/>
    </source>
</evidence>
<sequence length="716" mass="81585">MLDKHQILQNTFGFDEFRPLQEVVVDKILNREDVLLILPTGGGKSLCYQLPGLLMDGVVVVVSPLLALMQDQVHGLTAKGIRAVMMSSLQSYEENNQAEIGLQNGEIKFVFVAPERLQNEYFLEFLSSLDIAFFAVDEAHCVSEWGHEFRADYRQLGLLKTHFPEIGVAGFTATATTQVEKDIVHQLQFKDKNNIIRGKVFRDNLFINVKPRQGNGHSQLMDFLQMHQNEQGIIYTLSRKNTESLSAFLKEQGLKARAYHAGLSTEERHQAFNEFVNDDIDIMVATIAFGMGIDKSNIRFVVHMSIPKTMEAYYQEMGRAGRDGLPSEVLLLYSTGDLGLLGRFIADIENEDYRNLAYHKLNLIKKYAFSEGCRHQALSHYFDDEMPKCETQCDNCLNPDVERSDISEQAKMFLSTVYRTDQSFGQGHIVDVLLGSKNQKVLNNAHQNLSVYGIGSATNRVIWKIIGDRLLEIDALIIGEFKVLKLTDFAMEIMKSKQTVDIRASNLQTQSKALKPKKIAKQEYEVDEEIFEKLRALRAEIAREEAMPAYIIFDNKTLTEMAHFLPNNEASLLQINGVGQIKIEKYGERFLELLATLRTEDFEEPIYNSVQKPVVEIKPVKKLHATYQATLALIEQNISIEEMCQQRELALSTILAHINKLAEEGKIEHTKRQQFFDTVVMDEKVKNWILQGIEQLGSVDEVHHQLSIFKQLNQIQ</sequence>
<evidence type="ECO:0000256" key="7">
    <source>
        <dbReference type="ARBA" id="ARBA00022801"/>
    </source>
</evidence>
<evidence type="ECO:0000313" key="20">
    <source>
        <dbReference type="EMBL" id="SFV87183.1"/>
    </source>
</evidence>
<dbReference type="Pfam" id="PF16124">
    <property type="entry name" value="RecQ_Zn_bind"/>
    <property type="match status" value="1"/>
</dbReference>
<dbReference type="InterPro" id="IPR011545">
    <property type="entry name" value="DEAD/DEAH_box_helicase_dom"/>
</dbReference>
<comment type="cofactor">
    <cofactor evidence="2">
        <name>Zn(2+)</name>
        <dbReference type="ChEBI" id="CHEBI:29105"/>
    </cofactor>
</comment>
<keyword evidence="12" id="KW-0233">DNA recombination</keyword>
<dbReference type="InterPro" id="IPR044876">
    <property type="entry name" value="HRDC_dom_sf"/>
</dbReference>
<dbReference type="PROSITE" id="PS51192">
    <property type="entry name" value="HELICASE_ATP_BIND_1"/>
    <property type="match status" value="1"/>
</dbReference>
<dbReference type="GO" id="GO:0006260">
    <property type="term" value="P:DNA replication"/>
    <property type="evidence" value="ECO:0007669"/>
    <property type="project" value="InterPro"/>
</dbReference>
<evidence type="ECO:0000256" key="5">
    <source>
        <dbReference type="ARBA" id="ARBA00022741"/>
    </source>
</evidence>
<evidence type="ECO:0000256" key="14">
    <source>
        <dbReference type="ARBA" id="ARBA00023235"/>
    </source>
</evidence>
<feature type="domain" description="Helicase C-terminal" evidence="19">
    <location>
        <begin position="216"/>
        <end position="364"/>
    </location>
</feature>
<dbReference type="GO" id="GO:0005737">
    <property type="term" value="C:cytoplasm"/>
    <property type="evidence" value="ECO:0007669"/>
    <property type="project" value="TreeGrafter"/>
</dbReference>
<dbReference type="Gene3D" id="1.10.10.10">
    <property type="entry name" value="Winged helix-like DNA-binding domain superfamily/Winged helix DNA-binding domain"/>
    <property type="match status" value="1"/>
</dbReference>
<dbReference type="Pfam" id="PF00270">
    <property type="entry name" value="DEAD"/>
    <property type="match status" value="1"/>
</dbReference>
<feature type="domain" description="Helicase ATP-binding" evidence="18">
    <location>
        <begin position="25"/>
        <end position="193"/>
    </location>
</feature>
<dbReference type="GO" id="GO:0003677">
    <property type="term" value="F:DNA binding"/>
    <property type="evidence" value="ECO:0007669"/>
    <property type="project" value="UniProtKB-KW"/>
</dbReference>
<gene>
    <name evidence="20" type="ORF">MNB_SUP05-SYMBIONT-4-385</name>
</gene>
<dbReference type="InterPro" id="IPR002121">
    <property type="entry name" value="HRDC_dom"/>
</dbReference>
<keyword evidence="8 20" id="KW-0347">Helicase</keyword>
<dbReference type="InterPro" id="IPR027417">
    <property type="entry name" value="P-loop_NTPase"/>
</dbReference>